<dbReference type="AlphaFoldDB" id="A0A923EDJ2"/>
<dbReference type="InterPro" id="IPR052902">
    <property type="entry name" value="ABC-2_transporter"/>
</dbReference>
<evidence type="ECO:0000256" key="2">
    <source>
        <dbReference type="ARBA" id="ARBA00022692"/>
    </source>
</evidence>
<sequence>MNILNVTKFDLINTIKNPVLLMFNTIYPLVITLLFGFIAKGTYGGEGVTSYDYYGVTIMIFTMLNMSLTTSNAFMEKKIVKGNIRLIYSPTSKSVIFLSKILATFIFGAITSIIILILENSIFKINFGGENFMYVVLIIVMFTLLMSSIGAFMCCIFKSEEAANKFLSPVNTLLALLGGLLFPVDSLGKTVEKLSYLSPVKWVSECIFKIIYDNDFSMFIPLIIICILGALLFIVLCQITFKPEEYV</sequence>
<evidence type="ECO:0000256" key="5">
    <source>
        <dbReference type="RuleBase" id="RU361157"/>
    </source>
</evidence>
<comment type="similarity">
    <text evidence="5">Belongs to the ABC-2 integral membrane protein family.</text>
</comment>
<dbReference type="InterPro" id="IPR047817">
    <property type="entry name" value="ABC2_TM_bact-type"/>
</dbReference>
<evidence type="ECO:0000256" key="1">
    <source>
        <dbReference type="ARBA" id="ARBA00004141"/>
    </source>
</evidence>
<dbReference type="EMBL" id="JAAZWO010000016">
    <property type="protein sequence ID" value="MBC2398675.1"/>
    <property type="molecule type" value="Genomic_DNA"/>
</dbReference>
<evidence type="ECO:0000259" key="6">
    <source>
        <dbReference type="PROSITE" id="PS51012"/>
    </source>
</evidence>
<evidence type="ECO:0000313" key="8">
    <source>
        <dbReference type="Proteomes" id="UP000563151"/>
    </source>
</evidence>
<comment type="subcellular location">
    <subcellularLocation>
        <location evidence="5">Cell membrane</location>
        <topology evidence="5">Multi-pass membrane protein</topology>
    </subcellularLocation>
    <subcellularLocation>
        <location evidence="1">Membrane</location>
        <topology evidence="1">Multi-pass membrane protein</topology>
    </subcellularLocation>
</comment>
<evidence type="ECO:0000313" key="7">
    <source>
        <dbReference type="EMBL" id="MBC2398675.1"/>
    </source>
</evidence>
<feature type="transmembrane region" description="Helical" evidence="5">
    <location>
        <begin position="166"/>
        <end position="184"/>
    </location>
</feature>
<dbReference type="PROSITE" id="PS51012">
    <property type="entry name" value="ABC_TM2"/>
    <property type="match status" value="1"/>
</dbReference>
<feature type="transmembrane region" description="Helical" evidence="5">
    <location>
        <begin position="132"/>
        <end position="154"/>
    </location>
</feature>
<dbReference type="GO" id="GO:0043190">
    <property type="term" value="C:ATP-binding cassette (ABC) transporter complex"/>
    <property type="evidence" value="ECO:0007669"/>
    <property type="project" value="InterPro"/>
</dbReference>
<keyword evidence="5" id="KW-0813">Transport</keyword>
<reference evidence="7 8" key="1">
    <citation type="submission" date="2020-04" db="EMBL/GenBank/DDBJ databases">
        <title>Genomic insights into acetone-butanol-ethanol (ABE) fermentation by sequencing solventogenic clostridia strains.</title>
        <authorList>
            <person name="Brown S."/>
        </authorList>
    </citation>
    <scope>NUCLEOTIDE SEQUENCE [LARGE SCALE GENOMIC DNA]</scope>
    <source>
        <strain evidence="7 8">DJ011</strain>
    </source>
</reference>
<dbReference type="PIRSF" id="PIRSF006648">
    <property type="entry name" value="DrrB"/>
    <property type="match status" value="1"/>
</dbReference>
<feature type="transmembrane region" description="Helical" evidence="5">
    <location>
        <begin position="20"/>
        <end position="39"/>
    </location>
</feature>
<keyword evidence="8" id="KW-1185">Reference proteome</keyword>
<dbReference type="GO" id="GO:0140359">
    <property type="term" value="F:ABC-type transporter activity"/>
    <property type="evidence" value="ECO:0007669"/>
    <property type="project" value="InterPro"/>
</dbReference>
<proteinExistence type="inferred from homology"/>
<keyword evidence="3 5" id="KW-1133">Transmembrane helix</keyword>
<feature type="transmembrane region" description="Helical" evidence="5">
    <location>
        <begin position="218"/>
        <end position="241"/>
    </location>
</feature>
<dbReference type="Proteomes" id="UP000563151">
    <property type="component" value="Unassembled WGS sequence"/>
</dbReference>
<feature type="transmembrane region" description="Helical" evidence="5">
    <location>
        <begin position="51"/>
        <end position="74"/>
    </location>
</feature>
<name>A0A923EDJ2_CLOTT</name>
<gene>
    <name evidence="7" type="ORF">HGG79_12955</name>
</gene>
<keyword evidence="5" id="KW-1003">Cell membrane</keyword>
<organism evidence="7 8">
    <name type="scientific">Clostridium tetanomorphum</name>
    <dbReference type="NCBI Taxonomy" id="1553"/>
    <lineage>
        <taxon>Bacteria</taxon>
        <taxon>Bacillati</taxon>
        <taxon>Bacillota</taxon>
        <taxon>Clostridia</taxon>
        <taxon>Eubacteriales</taxon>
        <taxon>Clostridiaceae</taxon>
        <taxon>Clostridium</taxon>
    </lineage>
</organism>
<dbReference type="PANTHER" id="PTHR43027:SF1">
    <property type="entry name" value="DOXORUBICIN RESISTANCE ABC TRANSPORTER PERMEASE PROTEIN DRRC-RELATED"/>
    <property type="match status" value="1"/>
</dbReference>
<accession>A0A923EDJ2</accession>
<dbReference type="Pfam" id="PF01061">
    <property type="entry name" value="ABC2_membrane"/>
    <property type="match status" value="1"/>
</dbReference>
<feature type="transmembrane region" description="Helical" evidence="5">
    <location>
        <begin position="95"/>
        <end position="117"/>
    </location>
</feature>
<dbReference type="PANTHER" id="PTHR43027">
    <property type="entry name" value="DOXORUBICIN RESISTANCE ABC TRANSPORTER PERMEASE PROTEIN DRRC-RELATED"/>
    <property type="match status" value="1"/>
</dbReference>
<feature type="domain" description="ABC transmembrane type-2" evidence="6">
    <location>
        <begin position="19"/>
        <end position="244"/>
    </location>
</feature>
<keyword evidence="4 5" id="KW-0472">Membrane</keyword>
<evidence type="ECO:0000256" key="4">
    <source>
        <dbReference type="ARBA" id="ARBA00023136"/>
    </source>
</evidence>
<comment type="caution">
    <text evidence="7">The sequence shown here is derived from an EMBL/GenBank/DDBJ whole genome shotgun (WGS) entry which is preliminary data.</text>
</comment>
<dbReference type="InterPro" id="IPR013525">
    <property type="entry name" value="ABC2_TM"/>
</dbReference>
<protein>
    <recommendedName>
        <fullName evidence="5">Transport permease protein</fullName>
    </recommendedName>
</protein>
<evidence type="ECO:0000256" key="3">
    <source>
        <dbReference type="ARBA" id="ARBA00022989"/>
    </source>
</evidence>
<dbReference type="RefSeq" id="WP_173680245.1">
    <property type="nucleotide sequence ID" value="NZ_JAAZWO010000016.1"/>
</dbReference>
<keyword evidence="2 5" id="KW-0812">Transmembrane</keyword>
<dbReference type="InterPro" id="IPR000412">
    <property type="entry name" value="ABC_2_transport"/>
</dbReference>